<dbReference type="InterPro" id="IPR007175">
    <property type="entry name" value="Rpr2/Snm1/Rpp21"/>
</dbReference>
<dbReference type="EMBL" id="KV454538">
    <property type="protein sequence ID" value="ODV69970.1"/>
    <property type="molecule type" value="Genomic_DNA"/>
</dbReference>
<evidence type="ECO:0000256" key="1">
    <source>
        <dbReference type="ARBA" id="ARBA00022694"/>
    </source>
</evidence>
<sequence>GTGQKGPQPPKQVPNREHYSRISYLIQASNYFNNDPKYSVLSRNLTRTADLVSKKTVSKLTPNLKRMICSRCNTLLVHGLTETKTIENSSRLKNYKSDILVSRCQTCRAEKRFPIGKDLDYTLFSERE</sequence>
<dbReference type="PANTHER" id="PTHR14742:SF0">
    <property type="entry name" value="RIBONUCLEASE P PROTEIN SUBUNIT P21"/>
    <property type="match status" value="1"/>
</dbReference>
<keyword evidence="6" id="KW-1185">Reference proteome</keyword>
<dbReference type="STRING" id="984485.A0A1E4RRR0"/>
<dbReference type="OrthoDB" id="128536at2759"/>
<dbReference type="GeneID" id="30998571"/>
<feature type="non-terminal residue" evidence="5">
    <location>
        <position position="128"/>
    </location>
</feature>
<dbReference type="Proteomes" id="UP000095085">
    <property type="component" value="Unassembled WGS sequence"/>
</dbReference>
<dbReference type="GO" id="GO:0046872">
    <property type="term" value="F:metal ion binding"/>
    <property type="evidence" value="ECO:0007669"/>
    <property type="project" value="UniProtKB-KW"/>
</dbReference>
<evidence type="ECO:0000313" key="6">
    <source>
        <dbReference type="Proteomes" id="UP000095085"/>
    </source>
</evidence>
<protein>
    <submittedName>
        <fullName evidence="5">Rpr2-domain-containing protein</fullName>
    </submittedName>
</protein>
<dbReference type="RefSeq" id="XP_020079037.1">
    <property type="nucleotide sequence ID" value="XM_020224022.1"/>
</dbReference>
<evidence type="ECO:0000256" key="3">
    <source>
        <dbReference type="ARBA" id="ARBA00022833"/>
    </source>
</evidence>
<reference evidence="6" key="1">
    <citation type="submission" date="2016-05" db="EMBL/GenBank/DDBJ databases">
        <title>Comparative genomics of biotechnologically important yeasts.</title>
        <authorList>
            <consortium name="DOE Joint Genome Institute"/>
            <person name="Riley R."/>
            <person name="Haridas S."/>
            <person name="Wolfe K.H."/>
            <person name="Lopes M.R."/>
            <person name="Hittinger C.T."/>
            <person name="Goker M."/>
            <person name="Salamov A."/>
            <person name="Wisecaver J."/>
            <person name="Long T.M."/>
            <person name="Aerts A.L."/>
            <person name="Barry K."/>
            <person name="Choi C."/>
            <person name="Clum A."/>
            <person name="Coughlan A.Y."/>
            <person name="Deshpande S."/>
            <person name="Douglass A.P."/>
            <person name="Hanson S.J."/>
            <person name="Klenk H.-P."/>
            <person name="Labutti K."/>
            <person name="Lapidus A."/>
            <person name="Lindquist E."/>
            <person name="Lipzen A."/>
            <person name="Meier-Kolthoff J.P."/>
            <person name="Ohm R.A."/>
            <person name="Otillar R.P."/>
            <person name="Pangilinan J."/>
            <person name="Peng Y."/>
            <person name="Rokas A."/>
            <person name="Rosa C.A."/>
            <person name="Scheuner C."/>
            <person name="Sibirny A.A."/>
            <person name="Slot J.C."/>
            <person name="Stielow J.B."/>
            <person name="Sun H."/>
            <person name="Kurtzman C.P."/>
            <person name="Blackwell M."/>
            <person name="Grigoriev I.V."/>
            <person name="Jeffries T.W."/>
        </authorList>
    </citation>
    <scope>NUCLEOTIDE SEQUENCE [LARGE SCALE GENOMIC DNA]</scope>
    <source>
        <strain evidence="6">NRRL Y-1933</strain>
    </source>
</reference>
<dbReference type="Pfam" id="PF04032">
    <property type="entry name" value="Rpr2"/>
    <property type="match status" value="1"/>
</dbReference>
<proteinExistence type="inferred from homology"/>
<accession>A0A1E4RRR0</accession>
<organism evidence="5 6">
    <name type="scientific">Hyphopichia burtonii NRRL Y-1933</name>
    <dbReference type="NCBI Taxonomy" id="984485"/>
    <lineage>
        <taxon>Eukaryota</taxon>
        <taxon>Fungi</taxon>
        <taxon>Dikarya</taxon>
        <taxon>Ascomycota</taxon>
        <taxon>Saccharomycotina</taxon>
        <taxon>Pichiomycetes</taxon>
        <taxon>Debaryomycetaceae</taxon>
        <taxon>Hyphopichia</taxon>
    </lineage>
</organism>
<evidence type="ECO:0000256" key="4">
    <source>
        <dbReference type="ARBA" id="ARBA00038402"/>
    </source>
</evidence>
<dbReference type="PANTHER" id="PTHR14742">
    <property type="entry name" value="RIBONUCLEASE P SUBUNIT P21"/>
    <property type="match status" value="1"/>
</dbReference>
<comment type="similarity">
    <text evidence="4">Belongs to the eukaryotic/archaeal RNase P protein component 4 family.</text>
</comment>
<dbReference type="Gene3D" id="6.20.50.20">
    <property type="match status" value="1"/>
</dbReference>
<keyword evidence="2" id="KW-0479">Metal-binding</keyword>
<gene>
    <name evidence="5" type="ORF">HYPBUDRAFT_98873</name>
</gene>
<keyword evidence="3" id="KW-0862">Zinc</keyword>
<evidence type="ECO:0000256" key="2">
    <source>
        <dbReference type="ARBA" id="ARBA00022723"/>
    </source>
</evidence>
<dbReference type="GO" id="GO:0005655">
    <property type="term" value="C:nucleolar ribonuclease P complex"/>
    <property type="evidence" value="ECO:0007669"/>
    <property type="project" value="TreeGrafter"/>
</dbReference>
<evidence type="ECO:0000313" key="5">
    <source>
        <dbReference type="EMBL" id="ODV69970.1"/>
    </source>
</evidence>
<feature type="non-terminal residue" evidence="5">
    <location>
        <position position="1"/>
    </location>
</feature>
<dbReference type="AlphaFoldDB" id="A0A1E4RRR0"/>
<dbReference type="GO" id="GO:0008033">
    <property type="term" value="P:tRNA processing"/>
    <property type="evidence" value="ECO:0007669"/>
    <property type="project" value="UniProtKB-KW"/>
</dbReference>
<keyword evidence="1" id="KW-0819">tRNA processing</keyword>
<name>A0A1E4RRR0_9ASCO</name>